<evidence type="ECO:0000259" key="3">
    <source>
        <dbReference type="SMART" id="SM00198"/>
    </source>
</evidence>
<reference evidence="4 5" key="1">
    <citation type="submission" date="2023-09" db="EMBL/GenBank/DDBJ databases">
        <title>Nesidiocoris tenuis whole genome shotgun sequence.</title>
        <authorList>
            <person name="Shibata T."/>
            <person name="Shimoda M."/>
            <person name="Kobayashi T."/>
            <person name="Uehara T."/>
        </authorList>
    </citation>
    <scope>NUCLEOTIDE SEQUENCE [LARGE SCALE GENOMIC DNA]</scope>
    <source>
        <strain evidence="4 5">Japan</strain>
    </source>
</reference>
<feature type="chain" id="PRO_5046531419" evidence="2">
    <location>
        <begin position="24"/>
        <end position="258"/>
    </location>
</feature>
<dbReference type="PRINTS" id="PR00838">
    <property type="entry name" value="V5ALLERGEN"/>
</dbReference>
<dbReference type="EMBL" id="AP028916">
    <property type="protein sequence ID" value="BES97983.1"/>
    <property type="molecule type" value="Genomic_DNA"/>
</dbReference>
<keyword evidence="2" id="KW-0732">Signal</keyword>
<protein>
    <submittedName>
        <fullName evidence="4">SCP</fullName>
    </submittedName>
</protein>
<keyword evidence="5" id="KW-1185">Reference proteome</keyword>
<evidence type="ECO:0000313" key="4">
    <source>
        <dbReference type="EMBL" id="BES97983.1"/>
    </source>
</evidence>
<name>A0ABN7B172_9HEMI</name>
<dbReference type="CDD" id="cd05380">
    <property type="entry name" value="CAP_euk"/>
    <property type="match status" value="1"/>
</dbReference>
<sequence length="258" mass="29494">MSRLAATVFLSSCLVFLTSTSDAQQVLRRGFKTEEQRKGIVEQHNQLRNYVASGGVPTQPQAQNMREMRWDEELAQQAQRWADRCVFEHDPNLVNRKNERVGQNLAIFRTNVKAKLDSPDFQNLIYGWFNEVFKFGYNGTFSFDSGHYSQMIWGKTYKIGCGYTGYSHKNLYNNYLVCNYYPAGNVQNSPPYEYGPHNCAENELFTSWRYSSLCTIDKQLINACSANWKSRSAQQDDSAQTTGTTGFETTMTESTVSS</sequence>
<dbReference type="InterPro" id="IPR018244">
    <property type="entry name" value="Allrgn_V5/Tpx1_CS"/>
</dbReference>
<dbReference type="Gene3D" id="3.40.33.10">
    <property type="entry name" value="CAP"/>
    <property type="match status" value="1"/>
</dbReference>
<dbReference type="InterPro" id="IPR035940">
    <property type="entry name" value="CAP_sf"/>
</dbReference>
<organism evidence="4 5">
    <name type="scientific">Nesidiocoris tenuis</name>
    <dbReference type="NCBI Taxonomy" id="355587"/>
    <lineage>
        <taxon>Eukaryota</taxon>
        <taxon>Metazoa</taxon>
        <taxon>Ecdysozoa</taxon>
        <taxon>Arthropoda</taxon>
        <taxon>Hexapoda</taxon>
        <taxon>Insecta</taxon>
        <taxon>Pterygota</taxon>
        <taxon>Neoptera</taxon>
        <taxon>Paraneoptera</taxon>
        <taxon>Hemiptera</taxon>
        <taxon>Heteroptera</taxon>
        <taxon>Panheteroptera</taxon>
        <taxon>Cimicomorpha</taxon>
        <taxon>Miridae</taxon>
        <taxon>Dicyphina</taxon>
        <taxon>Nesidiocoris</taxon>
    </lineage>
</organism>
<dbReference type="Pfam" id="PF00188">
    <property type="entry name" value="CAP"/>
    <property type="match status" value="1"/>
</dbReference>
<dbReference type="InterPro" id="IPR001283">
    <property type="entry name" value="CRISP-related"/>
</dbReference>
<feature type="domain" description="SCP" evidence="3">
    <location>
        <begin position="35"/>
        <end position="188"/>
    </location>
</feature>
<dbReference type="PROSITE" id="PS01009">
    <property type="entry name" value="CRISP_1"/>
    <property type="match status" value="1"/>
</dbReference>
<dbReference type="PROSITE" id="PS01010">
    <property type="entry name" value="CRISP_2"/>
    <property type="match status" value="1"/>
</dbReference>
<dbReference type="PANTHER" id="PTHR10334">
    <property type="entry name" value="CYSTEINE-RICH SECRETORY PROTEIN-RELATED"/>
    <property type="match status" value="1"/>
</dbReference>
<feature type="signal peptide" evidence="2">
    <location>
        <begin position="1"/>
        <end position="23"/>
    </location>
</feature>
<dbReference type="Proteomes" id="UP001307889">
    <property type="component" value="Chromosome 8"/>
</dbReference>
<feature type="region of interest" description="Disordered" evidence="1">
    <location>
        <begin position="235"/>
        <end position="258"/>
    </location>
</feature>
<accession>A0ABN7B172</accession>
<proteinExistence type="predicted"/>
<dbReference type="PRINTS" id="PR00837">
    <property type="entry name" value="V5TPXLIKE"/>
</dbReference>
<dbReference type="SMART" id="SM00198">
    <property type="entry name" value="SCP"/>
    <property type="match status" value="1"/>
</dbReference>
<evidence type="ECO:0000313" key="5">
    <source>
        <dbReference type="Proteomes" id="UP001307889"/>
    </source>
</evidence>
<evidence type="ECO:0000256" key="2">
    <source>
        <dbReference type="SAM" id="SignalP"/>
    </source>
</evidence>
<feature type="compositionally biased region" description="Low complexity" evidence="1">
    <location>
        <begin position="241"/>
        <end position="258"/>
    </location>
</feature>
<evidence type="ECO:0000256" key="1">
    <source>
        <dbReference type="SAM" id="MobiDB-lite"/>
    </source>
</evidence>
<dbReference type="InterPro" id="IPR002413">
    <property type="entry name" value="V5_allergen-like"/>
</dbReference>
<dbReference type="SUPFAM" id="SSF55797">
    <property type="entry name" value="PR-1-like"/>
    <property type="match status" value="1"/>
</dbReference>
<dbReference type="InterPro" id="IPR014044">
    <property type="entry name" value="CAP_dom"/>
</dbReference>
<gene>
    <name evidence="4" type="ORF">NTJ_10798</name>
</gene>